<sequence length="508" mass="57229">MNDPNLPATQTMHLSKKGKGFWWNVKKQFLLEKLYNPVGITLLILLAAFIAVGIAKFGVVFGMLFLIMVVGLPTVYGVVVYPQFGIIILLVMAYMLFMLMRLGVSGPIGVIMDVLQFLMMLGLVIKQRKDRNWAELKGPVSTMILIWLAYNVLQIANPFTEARAAWIYTIRSVAVVMLSYFVFLYNIRSVAFIRLIIKIWLAMSFFAAFYAAKQEYIGFSAVEEAYLHSDPNIASLLFIAGHWRKFSIFSDPVTFAYNMSMSAIFCIAMIAGKRALWKKIVLAFLAMSFLVAMLYSGTRGANVLVPAALFLFAILNYNRKVLIFTGVAAVFLVILINVPTGDPNLKRFQTAFRPNDDDSYNLRKANQKRIQPYILSHPVGGGLGATGTWGQRFAPNSYLANFPPDSGYIRISVELGWIGLFIFCMLMFTVLKTGINNFYLIKDPELKTYCLGFTLIIFAYNIANFPQEALVQYPSNIYFSMDMALISVLLRLDREKQQIAVTGKSQLT</sequence>
<feature type="transmembrane region" description="Helical" evidence="5">
    <location>
        <begin position="165"/>
        <end position="185"/>
    </location>
</feature>
<feature type="transmembrane region" description="Helical" evidence="5">
    <location>
        <begin position="446"/>
        <end position="463"/>
    </location>
</feature>
<feature type="domain" description="O-antigen ligase-related" evidence="6">
    <location>
        <begin position="286"/>
        <end position="424"/>
    </location>
</feature>
<evidence type="ECO:0000256" key="5">
    <source>
        <dbReference type="SAM" id="Phobius"/>
    </source>
</evidence>
<keyword evidence="2 5" id="KW-0812">Transmembrane</keyword>
<evidence type="ECO:0000256" key="3">
    <source>
        <dbReference type="ARBA" id="ARBA00022989"/>
    </source>
</evidence>
<feature type="transmembrane region" description="Helical" evidence="5">
    <location>
        <begin position="192"/>
        <end position="212"/>
    </location>
</feature>
<evidence type="ECO:0000313" key="8">
    <source>
        <dbReference type="Proteomes" id="UP001500841"/>
    </source>
</evidence>
<dbReference type="InterPro" id="IPR051533">
    <property type="entry name" value="WaaL-like"/>
</dbReference>
<dbReference type="PANTHER" id="PTHR37422:SF13">
    <property type="entry name" value="LIPOPOLYSACCHARIDE BIOSYNTHESIS PROTEIN PA4999-RELATED"/>
    <property type="match status" value="1"/>
</dbReference>
<feature type="transmembrane region" description="Helical" evidence="5">
    <location>
        <begin position="279"/>
        <end position="295"/>
    </location>
</feature>
<organism evidence="7 8">
    <name type="scientific">Mucilaginibacter panaciglaebae</name>
    <dbReference type="NCBI Taxonomy" id="502331"/>
    <lineage>
        <taxon>Bacteria</taxon>
        <taxon>Pseudomonadati</taxon>
        <taxon>Bacteroidota</taxon>
        <taxon>Sphingobacteriia</taxon>
        <taxon>Sphingobacteriales</taxon>
        <taxon>Sphingobacteriaceae</taxon>
        <taxon>Mucilaginibacter</taxon>
    </lineage>
</organism>
<evidence type="ECO:0000256" key="4">
    <source>
        <dbReference type="ARBA" id="ARBA00023136"/>
    </source>
</evidence>
<feature type="transmembrane region" description="Helical" evidence="5">
    <location>
        <begin position="322"/>
        <end position="340"/>
    </location>
</feature>
<keyword evidence="3 5" id="KW-1133">Transmembrane helix</keyword>
<protein>
    <recommendedName>
        <fullName evidence="6">O-antigen ligase-related domain-containing protein</fullName>
    </recommendedName>
</protein>
<dbReference type="EMBL" id="BAABCV010000005">
    <property type="protein sequence ID" value="GAA4095114.1"/>
    <property type="molecule type" value="Genomic_DNA"/>
</dbReference>
<dbReference type="Pfam" id="PF04932">
    <property type="entry name" value="Wzy_C"/>
    <property type="match status" value="1"/>
</dbReference>
<keyword evidence="4 5" id="KW-0472">Membrane</keyword>
<name>A0ABP7WRI4_9SPHI</name>
<evidence type="ECO:0000313" key="7">
    <source>
        <dbReference type="EMBL" id="GAA4095114.1"/>
    </source>
</evidence>
<feature type="transmembrane region" description="Helical" evidence="5">
    <location>
        <begin position="255"/>
        <end position="272"/>
    </location>
</feature>
<evidence type="ECO:0000256" key="2">
    <source>
        <dbReference type="ARBA" id="ARBA00022692"/>
    </source>
</evidence>
<dbReference type="Proteomes" id="UP001500841">
    <property type="component" value="Unassembled WGS sequence"/>
</dbReference>
<evidence type="ECO:0000256" key="1">
    <source>
        <dbReference type="ARBA" id="ARBA00004141"/>
    </source>
</evidence>
<feature type="transmembrane region" description="Helical" evidence="5">
    <location>
        <begin position="79"/>
        <end position="100"/>
    </location>
</feature>
<feature type="transmembrane region" description="Helical" evidence="5">
    <location>
        <begin position="136"/>
        <end position="153"/>
    </location>
</feature>
<dbReference type="PANTHER" id="PTHR37422">
    <property type="entry name" value="TEICHURONIC ACID BIOSYNTHESIS PROTEIN TUAE"/>
    <property type="match status" value="1"/>
</dbReference>
<evidence type="ECO:0000259" key="6">
    <source>
        <dbReference type="Pfam" id="PF04932"/>
    </source>
</evidence>
<feature type="transmembrane region" description="Helical" evidence="5">
    <location>
        <begin position="40"/>
        <end position="67"/>
    </location>
</feature>
<feature type="transmembrane region" description="Helical" evidence="5">
    <location>
        <begin position="106"/>
        <end position="124"/>
    </location>
</feature>
<feature type="transmembrane region" description="Helical" evidence="5">
    <location>
        <begin position="415"/>
        <end position="434"/>
    </location>
</feature>
<comment type="caution">
    <text evidence="7">The sequence shown here is derived from an EMBL/GenBank/DDBJ whole genome shotgun (WGS) entry which is preliminary data.</text>
</comment>
<accession>A0ABP7WRI4</accession>
<proteinExistence type="predicted"/>
<dbReference type="InterPro" id="IPR007016">
    <property type="entry name" value="O-antigen_ligase-rel_domated"/>
</dbReference>
<keyword evidence="8" id="KW-1185">Reference proteome</keyword>
<gene>
    <name evidence="7" type="ORF">GCM10022392_17630</name>
</gene>
<comment type="subcellular location">
    <subcellularLocation>
        <location evidence="1">Membrane</location>
        <topology evidence="1">Multi-pass membrane protein</topology>
    </subcellularLocation>
</comment>
<reference evidence="8" key="1">
    <citation type="journal article" date="2019" name="Int. J. Syst. Evol. Microbiol.">
        <title>The Global Catalogue of Microorganisms (GCM) 10K type strain sequencing project: providing services to taxonomists for standard genome sequencing and annotation.</title>
        <authorList>
            <consortium name="The Broad Institute Genomics Platform"/>
            <consortium name="The Broad Institute Genome Sequencing Center for Infectious Disease"/>
            <person name="Wu L."/>
            <person name="Ma J."/>
        </authorList>
    </citation>
    <scope>NUCLEOTIDE SEQUENCE [LARGE SCALE GENOMIC DNA]</scope>
    <source>
        <strain evidence="8">JCM 17085</strain>
    </source>
</reference>